<dbReference type="InterPro" id="IPR025420">
    <property type="entry name" value="DUF4143"/>
</dbReference>
<evidence type="ECO:0000313" key="3">
    <source>
        <dbReference type="EMBL" id="MST48881.1"/>
    </source>
</evidence>
<dbReference type="Gene3D" id="3.40.50.300">
    <property type="entry name" value="P-loop containing nucleotide triphosphate hydrolases"/>
    <property type="match status" value="1"/>
</dbReference>
<comment type="caution">
    <text evidence="3">The sequence shown here is derived from an EMBL/GenBank/DDBJ whole genome shotgun (WGS) entry which is preliminary data.</text>
</comment>
<dbReference type="InterPro" id="IPR027417">
    <property type="entry name" value="P-loop_NTPase"/>
</dbReference>
<evidence type="ECO:0000313" key="4">
    <source>
        <dbReference type="Proteomes" id="UP000442535"/>
    </source>
</evidence>
<dbReference type="InterPro" id="IPR011335">
    <property type="entry name" value="Restrct_endonuc-II-like"/>
</dbReference>
<dbReference type="AlphaFoldDB" id="A0A7K0K054"/>
<evidence type="ECO:0000259" key="1">
    <source>
        <dbReference type="Pfam" id="PF13173"/>
    </source>
</evidence>
<protein>
    <submittedName>
        <fullName evidence="3">ATP-binding protein</fullName>
    </submittedName>
</protein>
<evidence type="ECO:0000259" key="2">
    <source>
        <dbReference type="Pfam" id="PF13635"/>
    </source>
</evidence>
<dbReference type="PANTHER" id="PTHR43566:SF2">
    <property type="entry name" value="DUF4143 DOMAIN-CONTAINING PROTEIN"/>
    <property type="match status" value="1"/>
</dbReference>
<dbReference type="SUPFAM" id="SSF52540">
    <property type="entry name" value="P-loop containing nucleoside triphosphate hydrolases"/>
    <property type="match status" value="1"/>
</dbReference>
<reference evidence="3 4" key="1">
    <citation type="submission" date="2019-08" db="EMBL/GenBank/DDBJ databases">
        <title>In-depth cultivation of the pig gut microbiome towards novel bacterial diversity and tailored functional studies.</title>
        <authorList>
            <person name="Wylensek D."/>
            <person name="Hitch T.C.A."/>
            <person name="Clavel T."/>
        </authorList>
    </citation>
    <scope>NUCLEOTIDE SEQUENCE [LARGE SCALE GENOMIC DNA]</scope>
    <source>
        <strain evidence="3 4">RF-GAM-744-WT-7</strain>
    </source>
</reference>
<keyword evidence="4" id="KW-1185">Reference proteome</keyword>
<keyword evidence="3" id="KW-0067">ATP-binding</keyword>
<feature type="domain" description="AAA" evidence="1">
    <location>
        <begin position="19"/>
        <end position="135"/>
    </location>
</feature>
<dbReference type="SUPFAM" id="SSF52980">
    <property type="entry name" value="Restriction endonuclease-like"/>
    <property type="match status" value="1"/>
</dbReference>
<dbReference type="RefSeq" id="WP_154542999.1">
    <property type="nucleotide sequence ID" value="NZ_VUMY01000002.1"/>
</dbReference>
<dbReference type="InterPro" id="IPR041682">
    <property type="entry name" value="AAA_14"/>
</dbReference>
<dbReference type="PANTHER" id="PTHR43566">
    <property type="entry name" value="CONSERVED PROTEIN"/>
    <property type="match status" value="1"/>
</dbReference>
<gene>
    <name evidence="3" type="ORF">FYJ63_01195</name>
</gene>
<accession>A0A7K0K054</accession>
<organism evidence="3 4">
    <name type="scientific">Mobiluncus porci</name>
    <dbReference type="NCBI Taxonomy" id="2652278"/>
    <lineage>
        <taxon>Bacteria</taxon>
        <taxon>Bacillati</taxon>
        <taxon>Actinomycetota</taxon>
        <taxon>Actinomycetes</taxon>
        <taxon>Actinomycetales</taxon>
        <taxon>Actinomycetaceae</taxon>
        <taxon>Mobiluncus</taxon>
    </lineage>
</organism>
<keyword evidence="3" id="KW-0547">Nucleotide-binding</keyword>
<sequence>MYLTREAEPLIRQYVNAFKVLLVTGARQVGKTTLLKHLVQDSYEYVTLDNLQELETARTDPYAFFLNHPGKTLIDEVQYAPDLLRVIKERVDASAEKGQYLLTGSQTFSLMQGVSESLAGRVGVVELPSLSLREIERCSAKPPFPFFVESDPSVAEAAEAAESVVNQALRGKDLWERIFQGSMPELATNPDMPRQGFYESYLKTYVERDLREVLAVRDLGQFHRFINALAALDGRVLNYQSIANDLGVTGKTVKTWIGILESSGLIFLLPAFANNDLKRALKTPKLYFSDTGLVTHLLRWPNAETLAQGPMSGEIFENFVVTEILKSFRNRGILRPPLSFFRNKDGAEIDLIVEDGNKLYPLEIKQTATPTAKMGRHLGALDALPGLEVKQKILICQVERPLYLSQDLLAFPAGAL</sequence>
<dbReference type="Proteomes" id="UP000442535">
    <property type="component" value="Unassembled WGS sequence"/>
</dbReference>
<proteinExistence type="predicted"/>
<dbReference type="Pfam" id="PF13635">
    <property type="entry name" value="DUF4143"/>
    <property type="match status" value="1"/>
</dbReference>
<feature type="domain" description="DUF4143" evidence="2">
    <location>
        <begin position="207"/>
        <end position="366"/>
    </location>
</feature>
<dbReference type="Pfam" id="PF13173">
    <property type="entry name" value="AAA_14"/>
    <property type="match status" value="1"/>
</dbReference>
<dbReference type="GO" id="GO:0005524">
    <property type="term" value="F:ATP binding"/>
    <property type="evidence" value="ECO:0007669"/>
    <property type="project" value="UniProtKB-KW"/>
</dbReference>
<name>A0A7K0K054_9ACTO</name>
<dbReference type="EMBL" id="VUMY01000002">
    <property type="protein sequence ID" value="MST48881.1"/>
    <property type="molecule type" value="Genomic_DNA"/>
</dbReference>